<evidence type="ECO:0000256" key="4">
    <source>
        <dbReference type="ARBA" id="ARBA00022989"/>
    </source>
</evidence>
<comment type="similarity">
    <text evidence="6">Belongs to the insect chemoreceptor superfamily. Gustatory receptor (GR) family.</text>
</comment>
<evidence type="ECO:0000256" key="5">
    <source>
        <dbReference type="ARBA" id="ARBA00023136"/>
    </source>
</evidence>
<comment type="function">
    <text evidence="6">Gustatory receptor which mediates acceptance or avoidance behavior, depending on its substrates.</text>
</comment>
<dbReference type="Pfam" id="PF08395">
    <property type="entry name" value="7tm_7"/>
    <property type="match status" value="1"/>
</dbReference>
<keyword evidence="3 6" id="KW-0812">Transmembrane</keyword>
<sequence>MEEASTAKAFEMRSSVLCYKLLCVCYYFSRCIGTITFRLKRCAERENNSKYLQHDSNRTSGCHNYDIGSITITTPTPIAGVAEPHRFAFEACQHRTFMWFNILCRCICCTLFSVGAFYLWRTSDKLYTRMVLIQAAFISVCPVIVAILSFRYRERFVVVTSGLLRLLQSVEIFHHKFELFQWSHFAFLAIKILIYAYEIICSLQEMVMAFEDWSHTAVTILEMYLMLSVWSIFHVTSIVYIIIDALFGSLNDYIKHNFIPRLQALQSPFGVINSYDTDFESLQNDFRTFSELLSQVHHVGLQLHRMWEIPVLSAIFYIYCSNICMVYFMVYQYFANGVIEFRYIVFMLKIFFDIALLSLTGHRVVKASKLIHYMRLENIVLDENVEWERQVELFLYRLNLYDFKLTILNFFDVGNSMSLAFISGIFTAFSIFTPFAIKDYRIQKFLENRNYAVAN</sequence>
<evidence type="ECO:0000313" key="8">
    <source>
        <dbReference type="Proteomes" id="UP000095300"/>
    </source>
</evidence>
<keyword evidence="8" id="KW-1185">Reference proteome</keyword>
<keyword evidence="5 6" id="KW-0472">Membrane</keyword>
<accession>A0A1I8NWI5</accession>
<feature type="transmembrane region" description="Helical" evidence="6">
    <location>
        <begin position="102"/>
        <end position="120"/>
    </location>
</feature>
<evidence type="ECO:0000256" key="3">
    <source>
        <dbReference type="ARBA" id="ARBA00022692"/>
    </source>
</evidence>
<feature type="transmembrane region" description="Helical" evidence="6">
    <location>
        <begin position="126"/>
        <end position="149"/>
    </location>
</feature>
<dbReference type="AlphaFoldDB" id="A0A1I8NWI5"/>
<evidence type="ECO:0000256" key="1">
    <source>
        <dbReference type="ARBA" id="ARBA00004651"/>
    </source>
</evidence>
<dbReference type="VEuPathDB" id="VectorBase:SCAU002634"/>
<feature type="transmembrane region" description="Helical" evidence="6">
    <location>
        <begin position="417"/>
        <end position="437"/>
    </location>
</feature>
<dbReference type="Proteomes" id="UP000095300">
    <property type="component" value="Unassembled WGS sequence"/>
</dbReference>
<feature type="transmembrane region" description="Helical" evidence="6">
    <location>
        <begin position="309"/>
        <end position="331"/>
    </location>
</feature>
<evidence type="ECO:0000256" key="2">
    <source>
        <dbReference type="ARBA" id="ARBA00022475"/>
    </source>
</evidence>
<evidence type="ECO:0000256" key="6">
    <source>
        <dbReference type="RuleBase" id="RU363108"/>
    </source>
</evidence>
<dbReference type="GO" id="GO:0007165">
    <property type="term" value="P:signal transduction"/>
    <property type="evidence" value="ECO:0007669"/>
    <property type="project" value="UniProtKB-KW"/>
</dbReference>
<keyword evidence="4 6" id="KW-1133">Transmembrane helix</keyword>
<name>A0A1I8NWI5_STOCA</name>
<reference evidence="7" key="1">
    <citation type="submission" date="2020-05" db="UniProtKB">
        <authorList>
            <consortium name="EnsemblMetazoa"/>
        </authorList>
    </citation>
    <scope>IDENTIFICATION</scope>
    <source>
        <strain evidence="7">USDA</strain>
    </source>
</reference>
<dbReference type="GO" id="GO:0050909">
    <property type="term" value="P:sensory perception of taste"/>
    <property type="evidence" value="ECO:0007669"/>
    <property type="project" value="InterPro"/>
</dbReference>
<keyword evidence="6" id="KW-0807">Transducer</keyword>
<comment type="caution">
    <text evidence="6">Lacks conserved residue(s) required for the propagation of feature annotation.</text>
</comment>
<protein>
    <recommendedName>
        <fullName evidence="6">Gustatory receptor</fullName>
    </recommendedName>
</protein>
<comment type="subcellular location">
    <subcellularLocation>
        <location evidence="1 6">Cell membrane</location>
        <topology evidence="1 6">Multi-pass membrane protein</topology>
    </subcellularLocation>
</comment>
<organism evidence="7 8">
    <name type="scientific">Stomoxys calcitrans</name>
    <name type="common">Stable fly</name>
    <name type="synonym">Conops calcitrans</name>
    <dbReference type="NCBI Taxonomy" id="35570"/>
    <lineage>
        <taxon>Eukaryota</taxon>
        <taxon>Metazoa</taxon>
        <taxon>Ecdysozoa</taxon>
        <taxon>Arthropoda</taxon>
        <taxon>Hexapoda</taxon>
        <taxon>Insecta</taxon>
        <taxon>Pterygota</taxon>
        <taxon>Neoptera</taxon>
        <taxon>Endopterygota</taxon>
        <taxon>Diptera</taxon>
        <taxon>Brachycera</taxon>
        <taxon>Muscomorpha</taxon>
        <taxon>Muscoidea</taxon>
        <taxon>Muscidae</taxon>
        <taxon>Stomoxys</taxon>
    </lineage>
</organism>
<dbReference type="GO" id="GO:0005886">
    <property type="term" value="C:plasma membrane"/>
    <property type="evidence" value="ECO:0007669"/>
    <property type="project" value="UniProtKB-SubCell"/>
</dbReference>
<keyword evidence="6" id="KW-0675">Receptor</keyword>
<proteinExistence type="inferred from homology"/>
<dbReference type="EnsemblMetazoa" id="SCAU002634-RA">
    <property type="protein sequence ID" value="SCAU002634-PA"/>
    <property type="gene ID" value="SCAU002634"/>
</dbReference>
<evidence type="ECO:0000313" key="7">
    <source>
        <dbReference type="EnsemblMetazoa" id="SCAU002634-PA"/>
    </source>
</evidence>
<feature type="transmembrane region" description="Helical" evidence="6">
    <location>
        <begin position="221"/>
        <end position="243"/>
    </location>
</feature>
<keyword evidence="2 6" id="KW-1003">Cell membrane</keyword>
<feature type="transmembrane region" description="Helical" evidence="6">
    <location>
        <begin position="343"/>
        <end position="365"/>
    </location>
</feature>
<dbReference type="InterPro" id="IPR013604">
    <property type="entry name" value="7TM_chemorcpt"/>
</dbReference>